<comment type="caution">
    <text evidence="3">The sequence shown here is derived from an EMBL/GenBank/DDBJ whole genome shotgun (WGS) entry which is preliminary data.</text>
</comment>
<name>A0ABW3B6U8_9FLAO</name>
<dbReference type="PROSITE" id="PS50005">
    <property type="entry name" value="TPR"/>
    <property type="match status" value="1"/>
</dbReference>
<accession>A0ABW3B6U8</accession>
<feature type="chain" id="PRO_5046361193" evidence="2">
    <location>
        <begin position="24"/>
        <end position="457"/>
    </location>
</feature>
<protein>
    <submittedName>
        <fullName evidence="3">Tetratricopeptide repeat protein</fullName>
    </submittedName>
</protein>
<dbReference type="RefSeq" id="WP_379935715.1">
    <property type="nucleotide sequence ID" value="NZ_JBHTHY010000014.1"/>
</dbReference>
<dbReference type="Proteomes" id="UP001597012">
    <property type="component" value="Unassembled WGS sequence"/>
</dbReference>
<evidence type="ECO:0000313" key="4">
    <source>
        <dbReference type="Proteomes" id="UP001597012"/>
    </source>
</evidence>
<dbReference type="EMBL" id="JBHTHY010000014">
    <property type="protein sequence ID" value="MFD0798807.1"/>
    <property type="molecule type" value="Genomic_DNA"/>
</dbReference>
<evidence type="ECO:0000256" key="1">
    <source>
        <dbReference type="PROSITE-ProRule" id="PRU00339"/>
    </source>
</evidence>
<dbReference type="SUPFAM" id="SSF48452">
    <property type="entry name" value="TPR-like"/>
    <property type="match status" value="1"/>
</dbReference>
<organism evidence="3 4">
    <name type="scientific">Maribacter chungangensis</name>
    <dbReference type="NCBI Taxonomy" id="1069117"/>
    <lineage>
        <taxon>Bacteria</taxon>
        <taxon>Pseudomonadati</taxon>
        <taxon>Bacteroidota</taxon>
        <taxon>Flavobacteriia</taxon>
        <taxon>Flavobacteriales</taxon>
        <taxon>Flavobacteriaceae</taxon>
        <taxon>Maribacter</taxon>
    </lineage>
</organism>
<dbReference type="InterPro" id="IPR011990">
    <property type="entry name" value="TPR-like_helical_dom_sf"/>
</dbReference>
<feature type="signal peptide" evidence="2">
    <location>
        <begin position="1"/>
        <end position="23"/>
    </location>
</feature>
<keyword evidence="4" id="KW-1185">Reference proteome</keyword>
<proteinExistence type="predicted"/>
<evidence type="ECO:0000313" key="3">
    <source>
        <dbReference type="EMBL" id="MFD0798807.1"/>
    </source>
</evidence>
<reference evidence="4" key="1">
    <citation type="journal article" date="2019" name="Int. J. Syst. Evol. Microbiol.">
        <title>The Global Catalogue of Microorganisms (GCM) 10K type strain sequencing project: providing services to taxonomists for standard genome sequencing and annotation.</title>
        <authorList>
            <consortium name="The Broad Institute Genomics Platform"/>
            <consortium name="The Broad Institute Genome Sequencing Center for Infectious Disease"/>
            <person name="Wu L."/>
            <person name="Ma J."/>
        </authorList>
    </citation>
    <scope>NUCLEOTIDE SEQUENCE [LARGE SCALE GENOMIC DNA]</scope>
    <source>
        <strain evidence="4">CCUG 61948</strain>
    </source>
</reference>
<evidence type="ECO:0000256" key="2">
    <source>
        <dbReference type="SAM" id="SignalP"/>
    </source>
</evidence>
<feature type="repeat" description="TPR" evidence="1">
    <location>
        <begin position="295"/>
        <end position="328"/>
    </location>
</feature>
<dbReference type="InterPro" id="IPR019734">
    <property type="entry name" value="TPR_rpt"/>
</dbReference>
<keyword evidence="1" id="KW-0802">TPR repeat</keyword>
<sequence>MKTKIYFTAIMFLGMMGVSNAQAQNPECMTNLSIFSEHAKVKNYDAAYEPWKMVYETCPKLNYATYFYGERILKQKIEKGPAAERQAFVQMLLDVYDSRLEYYASKTSIAETDIDKAMLMSDEKMIDDEKMYGMLNDAFGKDKKNFTNPKALYLYFSSLVDLHNAGKKELQEVFDVYDEVTTKIEEENDAITVKIGKLLPKEEAGTLTSKEKRALKSYNSYSENYGKIAGSIDSKLGALADCSNLIPLYEKNFEAKKNDVKWVKGAVSRMFSKECTDDDLFVKLVEAQKNLDPSADIFVYLGTLKMKGGDSSGAMKDFDKALSLETDGVKKSKIAMKVATINKRKGSKSTARSYAQKAIDANGSNGRAYLLIANLYASSANDCGTTPFEKRAMYWKAADMAAKAGRVDPSVRSSANQAVASYRAKAPSKEMIFSSGMAGKTVSFSCWVGGSVKVPTL</sequence>
<dbReference type="Gene3D" id="1.25.40.10">
    <property type="entry name" value="Tetratricopeptide repeat domain"/>
    <property type="match status" value="1"/>
</dbReference>
<keyword evidence="2" id="KW-0732">Signal</keyword>
<gene>
    <name evidence="3" type="ORF">ACFQZJ_15150</name>
</gene>